<feature type="region of interest" description="Disordered" evidence="1">
    <location>
        <begin position="398"/>
        <end position="418"/>
    </location>
</feature>
<keyword evidence="3" id="KW-1185">Reference proteome</keyword>
<comment type="caution">
    <text evidence="2">The sequence shown here is derived from an EMBL/GenBank/DDBJ whole genome shotgun (WGS) entry which is preliminary data.</text>
</comment>
<dbReference type="AlphaFoldDB" id="A0AAD1UI96"/>
<evidence type="ECO:0000313" key="2">
    <source>
        <dbReference type="EMBL" id="CAI2368371.1"/>
    </source>
</evidence>
<feature type="compositionally biased region" description="Basic and acidic residues" evidence="1">
    <location>
        <begin position="23"/>
        <end position="68"/>
    </location>
</feature>
<evidence type="ECO:0000256" key="1">
    <source>
        <dbReference type="SAM" id="MobiDB-lite"/>
    </source>
</evidence>
<sequence length="461" mass="52647">MDSHSDNEQVQTSLVQKVTHQNNELKEHSEQPQDHQEVAKSEDIEDKSVQREQQEQREEEKSEHKPENPLDDNDSEDVSPKKVVKIPKNNAPVKKEISPKEFSLTKNFRMKNIYNSSNHSPNSRYRKMKSMDKTSKKFRSSLVSSIGKMSATSSQGFRSNYNTRQNKRRNLPDGNRSLMTLQRAGPGSYDLPPLLGGFILQNNKRNNPRYTIGKASKYEIQSMTKEQLIRNPGAESPGVGSYSPDHAKVRCDSPRAKIGRERRFIQLKSTNTLKKKVPHAYLSQDMQGLGYRKNGRGFTKEKRFILVAMKSRDSKMNPAPSHYNHHLHNTISSTFGNYKDNNRNATTKISQEDKYHNRTYFKELERCYGNDTSPGPAAYDSHKVTTSLSNMRRAHHNSFTKSGRNMMPRRKGDTNEPSPATYRAHLIKNSIKGGSFGTSRKGIDFTQLHAQHRGLIQKGLV</sequence>
<protein>
    <submittedName>
        <fullName evidence="2">Uncharacterized protein</fullName>
    </submittedName>
</protein>
<name>A0AAD1UI96_EUPCR</name>
<feature type="compositionally biased region" description="Polar residues" evidence="1">
    <location>
        <begin position="150"/>
        <end position="164"/>
    </location>
</feature>
<dbReference type="Pfam" id="PF07004">
    <property type="entry name" value="SHIPPO-rpt"/>
    <property type="match status" value="2"/>
</dbReference>
<feature type="region of interest" description="Disordered" evidence="1">
    <location>
        <begin position="146"/>
        <end position="185"/>
    </location>
</feature>
<dbReference type="Proteomes" id="UP001295684">
    <property type="component" value="Unassembled WGS sequence"/>
</dbReference>
<feature type="compositionally biased region" description="Polar residues" evidence="1">
    <location>
        <begin position="8"/>
        <end position="22"/>
    </location>
</feature>
<evidence type="ECO:0000313" key="3">
    <source>
        <dbReference type="Proteomes" id="UP001295684"/>
    </source>
</evidence>
<reference evidence="2" key="1">
    <citation type="submission" date="2023-07" db="EMBL/GenBank/DDBJ databases">
        <authorList>
            <consortium name="AG Swart"/>
            <person name="Singh M."/>
            <person name="Singh A."/>
            <person name="Seah K."/>
            <person name="Emmerich C."/>
        </authorList>
    </citation>
    <scope>NUCLEOTIDE SEQUENCE</scope>
    <source>
        <strain evidence="2">DP1</strain>
    </source>
</reference>
<organism evidence="2 3">
    <name type="scientific">Euplotes crassus</name>
    <dbReference type="NCBI Taxonomy" id="5936"/>
    <lineage>
        <taxon>Eukaryota</taxon>
        <taxon>Sar</taxon>
        <taxon>Alveolata</taxon>
        <taxon>Ciliophora</taxon>
        <taxon>Intramacronucleata</taxon>
        <taxon>Spirotrichea</taxon>
        <taxon>Hypotrichia</taxon>
        <taxon>Euplotida</taxon>
        <taxon>Euplotidae</taxon>
        <taxon>Moneuplotes</taxon>
    </lineage>
</organism>
<dbReference type="EMBL" id="CAMPGE010009506">
    <property type="protein sequence ID" value="CAI2368371.1"/>
    <property type="molecule type" value="Genomic_DNA"/>
</dbReference>
<proteinExistence type="predicted"/>
<feature type="region of interest" description="Disordered" evidence="1">
    <location>
        <begin position="1"/>
        <end position="92"/>
    </location>
</feature>
<accession>A0AAD1UI96</accession>
<gene>
    <name evidence="2" type="ORF">ECRASSUSDP1_LOCUS9662</name>
</gene>
<dbReference type="InterPro" id="IPR010736">
    <property type="entry name" value="SHIPPO-rpt"/>
</dbReference>